<sequence length="258" mass="29223">MSISWLYAAACPTSYPYLQDNYDNAMLSDVVLFFGGDRVYAHRVILMSASGVFKAAFNSKFLVANKGIFEINGHSNNAVYAMLHHVYSKPPGKSAPARTFDEELDHHFAVFSIGNEYEIESLCQSSARDVVRMIRAIPRPDPLPLHYQKWPPEDLWHSGSIFRNSHYYTDNNIRHLPQIDSDHVNFTRLGSMSAKRGSTPNSTYPTHMCTNVTKIRFRIMVCCSRPQGDPDVEVDGNVSLTMVWNTTVVKKSKIGQRE</sequence>
<feature type="non-terminal residue" evidence="2">
    <location>
        <position position="258"/>
    </location>
</feature>
<proteinExistence type="predicted"/>
<dbReference type="SMART" id="SM00225">
    <property type="entry name" value="BTB"/>
    <property type="match status" value="1"/>
</dbReference>
<name>A0A9P8G7N5_AURME</name>
<dbReference type="SUPFAM" id="SSF54695">
    <property type="entry name" value="POZ domain"/>
    <property type="match status" value="1"/>
</dbReference>
<dbReference type="InterPro" id="IPR000210">
    <property type="entry name" value="BTB/POZ_dom"/>
</dbReference>
<dbReference type="EMBL" id="JAHFYH010000130">
    <property type="protein sequence ID" value="KAH0211833.1"/>
    <property type="molecule type" value="Genomic_DNA"/>
</dbReference>
<reference evidence="2" key="2">
    <citation type="submission" date="2021-08" db="EMBL/GenBank/DDBJ databases">
        <authorList>
            <person name="Gostincar C."/>
            <person name="Sun X."/>
            <person name="Song Z."/>
            <person name="Gunde-Cimerman N."/>
        </authorList>
    </citation>
    <scope>NUCLEOTIDE SEQUENCE</scope>
    <source>
        <strain evidence="2">EXF-8016</strain>
    </source>
</reference>
<dbReference type="CDD" id="cd18186">
    <property type="entry name" value="BTB_POZ_ZBTB_KLHL-like"/>
    <property type="match status" value="1"/>
</dbReference>
<dbReference type="PROSITE" id="PS50097">
    <property type="entry name" value="BTB"/>
    <property type="match status" value="1"/>
</dbReference>
<dbReference type="PANTHER" id="PTHR24413">
    <property type="entry name" value="SPECKLE-TYPE POZ PROTEIN"/>
    <property type="match status" value="1"/>
</dbReference>
<organism evidence="2 3">
    <name type="scientific">Aureobasidium melanogenum</name>
    <name type="common">Aureobasidium pullulans var. melanogenum</name>
    <dbReference type="NCBI Taxonomy" id="46634"/>
    <lineage>
        <taxon>Eukaryota</taxon>
        <taxon>Fungi</taxon>
        <taxon>Dikarya</taxon>
        <taxon>Ascomycota</taxon>
        <taxon>Pezizomycotina</taxon>
        <taxon>Dothideomycetes</taxon>
        <taxon>Dothideomycetidae</taxon>
        <taxon>Dothideales</taxon>
        <taxon>Saccotheciaceae</taxon>
        <taxon>Aureobasidium</taxon>
    </lineage>
</organism>
<dbReference type="OrthoDB" id="45365at2759"/>
<evidence type="ECO:0000313" key="2">
    <source>
        <dbReference type="EMBL" id="KAH0211833.1"/>
    </source>
</evidence>
<comment type="caution">
    <text evidence="2">The sequence shown here is derived from an EMBL/GenBank/DDBJ whole genome shotgun (WGS) entry which is preliminary data.</text>
</comment>
<dbReference type="AlphaFoldDB" id="A0A9P8G7N5"/>
<dbReference type="Proteomes" id="UP000767238">
    <property type="component" value="Unassembled WGS sequence"/>
</dbReference>
<dbReference type="Pfam" id="PF00651">
    <property type="entry name" value="BTB"/>
    <property type="match status" value="1"/>
</dbReference>
<dbReference type="InterPro" id="IPR011333">
    <property type="entry name" value="SKP1/BTB/POZ_sf"/>
</dbReference>
<reference evidence="2" key="1">
    <citation type="journal article" date="2021" name="J Fungi (Basel)">
        <title>Virulence traits and population genomics of the black yeast Aureobasidium melanogenum.</title>
        <authorList>
            <person name="Cernosa A."/>
            <person name="Sun X."/>
            <person name="Gostincar C."/>
            <person name="Fang C."/>
            <person name="Gunde-Cimerman N."/>
            <person name="Song Z."/>
        </authorList>
    </citation>
    <scope>NUCLEOTIDE SEQUENCE</scope>
    <source>
        <strain evidence="2">EXF-8016</strain>
    </source>
</reference>
<evidence type="ECO:0000259" key="1">
    <source>
        <dbReference type="PROSITE" id="PS50097"/>
    </source>
</evidence>
<protein>
    <recommendedName>
        <fullName evidence="1">BTB domain-containing protein</fullName>
    </recommendedName>
</protein>
<gene>
    <name evidence="2" type="ORF">KCV03_g9586</name>
</gene>
<accession>A0A9P8G7N5</accession>
<dbReference type="Gene3D" id="3.30.710.10">
    <property type="entry name" value="Potassium Channel Kv1.1, Chain A"/>
    <property type="match status" value="1"/>
</dbReference>
<feature type="domain" description="BTB" evidence="1">
    <location>
        <begin position="28"/>
        <end position="88"/>
    </location>
</feature>
<evidence type="ECO:0000313" key="3">
    <source>
        <dbReference type="Proteomes" id="UP000767238"/>
    </source>
</evidence>